<dbReference type="GO" id="GO:0035861">
    <property type="term" value="C:site of double-strand break"/>
    <property type="evidence" value="ECO:0007669"/>
    <property type="project" value="TreeGrafter"/>
</dbReference>
<reference evidence="1" key="2">
    <citation type="submission" date="2025-09" db="UniProtKB">
        <authorList>
            <consortium name="Ensembl"/>
        </authorList>
    </citation>
    <scope>IDENTIFICATION</scope>
</reference>
<name>A0A3Q2ZA25_HIPCM</name>
<sequence>SDKRQSTASQMATNLASPQSLRFRQASVEMLTDFLTNLNERNKDNLRSLSTCGGGFKDKRLFGEKHSTSTFLQTNILFGFLRFMVKHITHLLTPGGSSAAEVKAHENAAFEQIRGSFALIVFSCVQLASKLSLHSHIVDVNKAVRFLHSIGLDFSKQAILESELMVLKGLQFRLDPPNPLTYVEILLEVLGHNEPSAPVERLHQMCRHVLQFVSLQRETFYNTLLTITTQTRKPTAEQREKFVPVTEDCMLLGVGVIAAAAFILHVRDWEQVKMFEIPSQLSHITGISTTSIGDFTRVTLTLIVGTPRDGQ</sequence>
<protein>
    <submittedName>
        <fullName evidence="1">Cyclin N-terminal domain containing 1</fullName>
    </submittedName>
</protein>
<evidence type="ECO:0000313" key="2">
    <source>
        <dbReference type="Proteomes" id="UP000264820"/>
    </source>
</evidence>
<keyword evidence="2" id="KW-1185">Reference proteome</keyword>
<proteinExistence type="predicted"/>
<dbReference type="Gene3D" id="1.10.472.10">
    <property type="entry name" value="Cyclin-like"/>
    <property type="match status" value="2"/>
</dbReference>
<accession>A0A3Q2ZA25</accession>
<dbReference type="InterPro" id="IPR036915">
    <property type="entry name" value="Cyclin-like_sf"/>
</dbReference>
<dbReference type="Ensembl" id="ENSHCOT00000025555.1">
    <property type="protein sequence ID" value="ENSHCOP00000022968.1"/>
    <property type="gene ID" value="ENSHCOG00000011128.1"/>
</dbReference>
<organism evidence="1 2">
    <name type="scientific">Hippocampus comes</name>
    <name type="common">Tiger tail seahorse</name>
    <dbReference type="NCBI Taxonomy" id="109280"/>
    <lineage>
        <taxon>Eukaryota</taxon>
        <taxon>Metazoa</taxon>
        <taxon>Chordata</taxon>
        <taxon>Craniata</taxon>
        <taxon>Vertebrata</taxon>
        <taxon>Euteleostomi</taxon>
        <taxon>Actinopterygii</taxon>
        <taxon>Neopterygii</taxon>
        <taxon>Teleostei</taxon>
        <taxon>Neoteleostei</taxon>
        <taxon>Acanthomorphata</taxon>
        <taxon>Syngnathiaria</taxon>
        <taxon>Syngnathiformes</taxon>
        <taxon>Syngnathoidei</taxon>
        <taxon>Syngnathidae</taxon>
        <taxon>Hippocampus</taxon>
    </lineage>
</organism>
<dbReference type="PANTHER" id="PTHR21615:SF2">
    <property type="entry name" value="CYCLIN N-TERMINAL DOMAIN-CONTAINING PROTEIN 1"/>
    <property type="match status" value="1"/>
</dbReference>
<dbReference type="OMA" id="FESEMMI"/>
<dbReference type="PANTHER" id="PTHR21615">
    <property type="entry name" value="CYCLIN N-TERMINAL DOMAIN-CONTAINING PROTEIN 1"/>
    <property type="match status" value="1"/>
</dbReference>
<reference evidence="1" key="1">
    <citation type="submission" date="2025-08" db="UniProtKB">
        <authorList>
            <consortium name="Ensembl"/>
        </authorList>
    </citation>
    <scope>IDENTIFICATION</scope>
</reference>
<dbReference type="STRING" id="109280.ENSHCOP00000022968"/>
<dbReference type="SUPFAM" id="SSF47954">
    <property type="entry name" value="Cyclin-like"/>
    <property type="match status" value="1"/>
</dbReference>
<dbReference type="GeneTree" id="ENSGT00440000033966"/>
<dbReference type="Proteomes" id="UP000264820">
    <property type="component" value="Unplaced"/>
</dbReference>
<dbReference type="AlphaFoldDB" id="A0A3Q2ZA25"/>
<dbReference type="GO" id="GO:0007131">
    <property type="term" value="P:reciprocal meiotic recombination"/>
    <property type="evidence" value="ECO:0007669"/>
    <property type="project" value="TreeGrafter"/>
</dbReference>
<evidence type="ECO:0000313" key="1">
    <source>
        <dbReference type="Ensembl" id="ENSHCOP00000022968.1"/>
    </source>
</evidence>